<sequence>MPPRPGVRGACRDASAAVAQPPLSRRTWLRRLSLSAMVIAGLPACDFRTPPALKIGLNSWVGYDPLVLARERQRLDVRRVKVIELASVSETLRHLHNGLLEGAALTLDETLRQVEQGEDLRIVEFLSTSHGADVVLASPSIERPTQLRGQRIAVESSTVGALMLHRLLQSAGLTLSDVLVVPLESSQHLAALRDGRVTVAVSHEPLARHMRAAGFWPMFDSRQMPGEIIDVLVVRAATLNQRPEQVQALVAGWQRGLQEFQADPAKAAELLAPGVALSEADYQATLSGLRFYTPGESLGLLGGRGPAETLQAGKLVETLRGLRLLHHVPVWDHLLAPAPALQVSRSAMGGAP</sequence>
<evidence type="ECO:0000256" key="2">
    <source>
        <dbReference type="ARBA" id="ARBA00010742"/>
    </source>
</evidence>
<evidence type="ECO:0000313" key="4">
    <source>
        <dbReference type="EMBL" id="GLS16012.1"/>
    </source>
</evidence>
<organism evidence="4 5">
    <name type="scientific">Hydrogenophaga electricum</name>
    <dbReference type="NCBI Taxonomy" id="1230953"/>
    <lineage>
        <taxon>Bacteria</taxon>
        <taxon>Pseudomonadati</taxon>
        <taxon>Pseudomonadota</taxon>
        <taxon>Betaproteobacteria</taxon>
        <taxon>Burkholderiales</taxon>
        <taxon>Comamonadaceae</taxon>
        <taxon>Hydrogenophaga</taxon>
    </lineage>
</organism>
<dbReference type="RefSeq" id="WP_284308815.1">
    <property type="nucleotide sequence ID" value="NZ_BSPB01000041.1"/>
</dbReference>
<gene>
    <name evidence="4" type="ORF">GCM10007935_34500</name>
</gene>
<dbReference type="SUPFAM" id="SSF53850">
    <property type="entry name" value="Periplasmic binding protein-like II"/>
    <property type="match status" value="1"/>
</dbReference>
<protein>
    <recommendedName>
        <fullName evidence="6">Nitrate ABC transporter</fullName>
    </recommendedName>
</protein>
<dbReference type="Pfam" id="PF13379">
    <property type="entry name" value="NMT1_2"/>
    <property type="match status" value="1"/>
</dbReference>
<comment type="similarity">
    <text evidence="2">Belongs to the bacterial solute-binding protein SsuA/TauA family.</text>
</comment>
<dbReference type="Gene3D" id="3.40.190.10">
    <property type="entry name" value="Periplasmic binding protein-like II"/>
    <property type="match status" value="2"/>
</dbReference>
<name>A0ABQ6C8J8_9BURK</name>
<dbReference type="EMBL" id="BSPB01000041">
    <property type="protein sequence ID" value="GLS16012.1"/>
    <property type="molecule type" value="Genomic_DNA"/>
</dbReference>
<evidence type="ECO:0000256" key="3">
    <source>
        <dbReference type="ARBA" id="ARBA00022729"/>
    </source>
</evidence>
<dbReference type="Proteomes" id="UP001156903">
    <property type="component" value="Unassembled WGS sequence"/>
</dbReference>
<proteinExistence type="inferred from homology"/>
<keyword evidence="5" id="KW-1185">Reference proteome</keyword>
<evidence type="ECO:0000256" key="1">
    <source>
        <dbReference type="ARBA" id="ARBA00004418"/>
    </source>
</evidence>
<accession>A0ABQ6C8J8</accession>
<reference evidence="5" key="1">
    <citation type="journal article" date="2019" name="Int. J. Syst. Evol. Microbiol.">
        <title>The Global Catalogue of Microorganisms (GCM) 10K type strain sequencing project: providing services to taxonomists for standard genome sequencing and annotation.</title>
        <authorList>
            <consortium name="The Broad Institute Genomics Platform"/>
            <consortium name="The Broad Institute Genome Sequencing Center for Infectious Disease"/>
            <person name="Wu L."/>
            <person name="Ma J."/>
        </authorList>
    </citation>
    <scope>NUCLEOTIDE SEQUENCE [LARGE SCALE GENOMIC DNA]</scope>
    <source>
        <strain evidence="5">NBRC 109341</strain>
    </source>
</reference>
<keyword evidence="3" id="KW-0732">Signal</keyword>
<comment type="caution">
    <text evidence="4">The sequence shown here is derived from an EMBL/GenBank/DDBJ whole genome shotgun (WGS) entry which is preliminary data.</text>
</comment>
<evidence type="ECO:0000313" key="5">
    <source>
        <dbReference type="Proteomes" id="UP001156903"/>
    </source>
</evidence>
<dbReference type="PANTHER" id="PTHR30024">
    <property type="entry name" value="ALIPHATIC SULFONATES-BINDING PROTEIN-RELATED"/>
    <property type="match status" value="1"/>
</dbReference>
<comment type="subcellular location">
    <subcellularLocation>
        <location evidence="1">Periplasm</location>
    </subcellularLocation>
</comment>
<evidence type="ECO:0008006" key="6">
    <source>
        <dbReference type="Google" id="ProtNLM"/>
    </source>
</evidence>
<dbReference type="PANTHER" id="PTHR30024:SF47">
    <property type="entry name" value="TAURINE-BINDING PERIPLASMIC PROTEIN"/>
    <property type="match status" value="1"/>
</dbReference>